<dbReference type="Proteomes" id="UP000239480">
    <property type="component" value="Unassembled WGS sequence"/>
</dbReference>
<sequence length="106" mass="11909">MYRDLWMSGMIVGVADAVSTELVPGKSCLVASIDEVWTTPLDMQMKELGRTQYRKRRFDVEDDQILSAVDKAKESFQKRNLGLTTDDNGRKARLQKVSSLAAEALL</sequence>
<evidence type="ECO:0000313" key="2">
    <source>
        <dbReference type="Proteomes" id="UP000239480"/>
    </source>
</evidence>
<name>A0A2T0RF62_9RHOB</name>
<comment type="caution">
    <text evidence="1">The sequence shown here is derived from an EMBL/GenBank/DDBJ whole genome shotgun (WGS) entry which is preliminary data.</text>
</comment>
<organism evidence="1 2">
    <name type="scientific">Aliiruegeria haliotis</name>
    <dbReference type="NCBI Taxonomy" id="1280846"/>
    <lineage>
        <taxon>Bacteria</taxon>
        <taxon>Pseudomonadati</taxon>
        <taxon>Pseudomonadota</taxon>
        <taxon>Alphaproteobacteria</taxon>
        <taxon>Rhodobacterales</taxon>
        <taxon>Roseobacteraceae</taxon>
        <taxon>Aliiruegeria</taxon>
    </lineage>
</organism>
<evidence type="ECO:0000313" key="1">
    <source>
        <dbReference type="EMBL" id="PRY19782.1"/>
    </source>
</evidence>
<gene>
    <name evidence="1" type="ORF">CLV78_11825</name>
</gene>
<dbReference type="EMBL" id="PVTD01000018">
    <property type="protein sequence ID" value="PRY19782.1"/>
    <property type="molecule type" value="Genomic_DNA"/>
</dbReference>
<dbReference type="AlphaFoldDB" id="A0A2T0RF62"/>
<accession>A0A2T0RF62</accession>
<reference evidence="1 2" key="1">
    <citation type="submission" date="2018-03" db="EMBL/GenBank/DDBJ databases">
        <title>Genomic Encyclopedia of Archaeal and Bacterial Type Strains, Phase II (KMG-II): from individual species to whole genera.</title>
        <authorList>
            <person name="Goeker M."/>
        </authorList>
    </citation>
    <scope>NUCLEOTIDE SEQUENCE [LARGE SCALE GENOMIC DNA]</scope>
    <source>
        <strain evidence="1 2">DSM 29328</strain>
    </source>
</reference>
<protein>
    <submittedName>
        <fullName evidence="1">Uncharacterized protein</fullName>
    </submittedName>
</protein>
<proteinExistence type="predicted"/>
<keyword evidence="2" id="KW-1185">Reference proteome</keyword>